<dbReference type="KEGG" id="psty:BFS30_03755"/>
<accession>A0A1D7QCI4</accession>
<dbReference type="PROSITE" id="PS51257">
    <property type="entry name" value="PROKAR_LIPOPROTEIN"/>
    <property type="match status" value="1"/>
</dbReference>
<reference evidence="2 3" key="1">
    <citation type="submission" date="2016-08" db="EMBL/GenBank/DDBJ databases">
        <authorList>
            <person name="Seilhamer J.J."/>
        </authorList>
    </citation>
    <scope>NUCLEOTIDE SEQUENCE [LARGE SCALE GENOMIC DNA]</scope>
    <source>
        <strain evidence="2 3">DX4</strain>
    </source>
</reference>
<evidence type="ECO:0000259" key="1">
    <source>
        <dbReference type="Pfam" id="PF16405"/>
    </source>
</evidence>
<dbReference type="EMBL" id="CP017141">
    <property type="protein sequence ID" value="AOM76345.1"/>
    <property type="molecule type" value="Genomic_DNA"/>
</dbReference>
<name>A0A1D7QCI4_9SPHI</name>
<dbReference type="AlphaFoldDB" id="A0A1D7QCI4"/>
<organism evidence="2 3">
    <name type="scientific">Pedobacter steynii</name>
    <dbReference type="NCBI Taxonomy" id="430522"/>
    <lineage>
        <taxon>Bacteria</taxon>
        <taxon>Pseudomonadati</taxon>
        <taxon>Bacteroidota</taxon>
        <taxon>Sphingobacteriia</taxon>
        <taxon>Sphingobacteriales</taxon>
        <taxon>Sphingobacteriaceae</taxon>
        <taxon>Pedobacter</taxon>
    </lineage>
</organism>
<dbReference type="Proteomes" id="UP000094313">
    <property type="component" value="Chromosome"/>
</dbReference>
<dbReference type="Pfam" id="PF16389">
    <property type="entry name" value="DUF4998"/>
    <property type="match status" value="1"/>
</dbReference>
<evidence type="ECO:0000313" key="3">
    <source>
        <dbReference type="Proteomes" id="UP000094313"/>
    </source>
</evidence>
<dbReference type="Pfam" id="PF16405">
    <property type="entry name" value="DUF5013"/>
    <property type="match status" value="1"/>
</dbReference>
<protein>
    <recommendedName>
        <fullName evidence="1">DUF5013 domain-containing protein</fullName>
    </recommendedName>
</protein>
<proteinExistence type="predicted"/>
<dbReference type="OrthoDB" id="1043438at2"/>
<evidence type="ECO:0000313" key="2">
    <source>
        <dbReference type="EMBL" id="AOM76345.1"/>
    </source>
</evidence>
<keyword evidence="3" id="KW-1185">Reference proteome</keyword>
<dbReference type="RefSeq" id="WP_069378041.1">
    <property type="nucleotide sequence ID" value="NZ_CP017141.1"/>
</dbReference>
<feature type="domain" description="DUF5013" evidence="1">
    <location>
        <begin position="238"/>
        <end position="370"/>
    </location>
</feature>
<dbReference type="InterPro" id="IPR032181">
    <property type="entry name" value="DUF5013"/>
</dbReference>
<gene>
    <name evidence="2" type="ORF">BFS30_03755</name>
</gene>
<sequence length="391" mass="43427">MKKINKTIGILGLALMITACQKKDDYKKYTEHGEVVYPAKIDSLRILSGNGRIKVSGALNADPKVVRFRVFWNSKQDSVDVPVNRTGGVDSVNYIISNLEEGPMSFEVRTYDSEGHISVPMNVVGNVYGERYRSALNNRAILSTEFNTQGEAKLKFQDITAEGGTVGMQIRYRHTDNTTHDTLIVAQLKDQVVTLPKFKGNPIEYRIINKPDPLSIDRFFSNYETISLKGEISAIYLKNNMVPFQRSAYDNNRWGDLADWVTNTAMKNHNGMGGYASDNDGIINIEAGWGSSAIINGKIYQTITLPAGRYSFTSELSDNNYDGDPPAYIVAAPGTGIPDVDQLGTALGSTAVKNNRFEFELKQTTVVSLGMVVSFNTDHYMKIRSLRLYAL</sequence>